<keyword evidence="3" id="KW-0914">Notch signaling pathway</keyword>
<dbReference type="Pfam" id="PF20801">
    <property type="entry name" value="MAML1_3_TAD2"/>
    <property type="match status" value="1"/>
</dbReference>
<feature type="compositionally biased region" description="Basic and acidic residues" evidence="8">
    <location>
        <begin position="91"/>
        <end position="113"/>
    </location>
</feature>
<feature type="region of interest" description="Disordered" evidence="8">
    <location>
        <begin position="714"/>
        <end position="772"/>
    </location>
</feature>
<comment type="subcellular location">
    <subcellularLocation>
        <location evidence="1">Nucleus speckle</location>
    </subcellularLocation>
</comment>
<dbReference type="InterPro" id="IPR046370">
    <property type="entry name" value="MAML_N_sf"/>
</dbReference>
<feature type="compositionally biased region" description="Polar residues" evidence="8">
    <location>
        <begin position="389"/>
        <end position="400"/>
    </location>
</feature>
<dbReference type="KEGG" id="eai:106843716"/>
<dbReference type="Pfam" id="PF09596">
    <property type="entry name" value="MamL-1"/>
    <property type="match status" value="1"/>
</dbReference>
<dbReference type="GO" id="GO:0016607">
    <property type="term" value="C:nuclear speck"/>
    <property type="evidence" value="ECO:0007669"/>
    <property type="project" value="UniProtKB-SubCell"/>
</dbReference>
<keyword evidence="11" id="KW-1185">Reference proteome</keyword>
<feature type="compositionally biased region" description="Polar residues" evidence="8">
    <location>
        <begin position="423"/>
        <end position="436"/>
    </location>
</feature>
<feature type="compositionally biased region" description="Low complexity" evidence="8">
    <location>
        <begin position="799"/>
        <end position="822"/>
    </location>
</feature>
<evidence type="ECO:0000313" key="11">
    <source>
        <dbReference type="Proteomes" id="UP000694387"/>
    </source>
</evidence>
<reference evidence="10 11" key="1">
    <citation type="journal article" date="2020" name="Nat. Commun.">
        <title>Donkey genomes provide new insights into domestication and selection for coat color.</title>
        <authorList>
            <person name="Wang"/>
            <person name="C."/>
            <person name="Li"/>
            <person name="H."/>
            <person name="Guo"/>
            <person name="Y."/>
            <person name="Huang"/>
            <person name="J."/>
            <person name="Sun"/>
            <person name="Y."/>
            <person name="Min"/>
            <person name="J."/>
            <person name="Wang"/>
            <person name="J."/>
            <person name="Fang"/>
            <person name="X."/>
            <person name="Zhao"/>
            <person name="Z."/>
            <person name="Wang"/>
            <person name="S."/>
            <person name="Zhang"/>
            <person name="Y."/>
            <person name="Liu"/>
            <person name="Q."/>
            <person name="Jiang"/>
            <person name="Q."/>
            <person name="Wang"/>
            <person name="X."/>
            <person name="Guo"/>
            <person name="Y."/>
            <person name="Yang"/>
            <person name="C."/>
            <person name="Wang"/>
            <person name="Y."/>
            <person name="Tian"/>
            <person name="F."/>
            <person name="Zhuang"/>
            <person name="G."/>
            <person name="Fan"/>
            <person name="Y."/>
            <person name="Gao"/>
            <person name="Q."/>
            <person name="Li"/>
            <person name="Y."/>
            <person name="Ju"/>
            <person name="Z."/>
            <person name="Li"/>
            <person name="J."/>
            <person name="Li"/>
            <person name="R."/>
            <person name="Hou"/>
            <person name="M."/>
            <person name="Yang"/>
            <person name="G."/>
            <person name="Liu"/>
            <person name="G."/>
            <person name="Liu"/>
            <person name="W."/>
            <person name="Guo"/>
            <person name="J."/>
            <person name="Pan"/>
            <person name="S."/>
            <person name="Fan"/>
            <person name="G."/>
            <person name="Zhang"/>
            <person name="W."/>
            <person name="Zhang"/>
            <person name="R."/>
            <person name="Yu"/>
            <person name="J."/>
            <person name="Zhang"/>
            <person name="X."/>
            <person name="Yin"/>
            <person name="Q."/>
            <person name="Ji"/>
            <person name="C."/>
            <person name="Jin"/>
            <person name="Y."/>
            <person name="Yue"/>
            <person name="G."/>
            <person name="Liu"/>
            <person name="M."/>
            <person name="Xu"/>
            <person name="J."/>
            <person name="Liu"/>
            <person name="S."/>
            <person name="Jordana"/>
            <person name="J."/>
            <person name="Noce"/>
            <person name="A."/>
            <person name="Amills"/>
            <person name="M."/>
            <person name="Wu"/>
            <person name="D.D."/>
            <person name="Li"/>
            <person name="S."/>
            <person name="Zhou"/>
            <person name="X. and Zhong"/>
            <person name="J."/>
        </authorList>
    </citation>
    <scope>NUCLEOTIDE SEQUENCE [LARGE SCALE GENOMIC DNA]</scope>
</reference>
<dbReference type="PANTHER" id="PTHR15692:SF19">
    <property type="entry name" value="MASTERMIND-LIKE PROTEIN 1"/>
    <property type="match status" value="1"/>
</dbReference>
<feature type="compositionally biased region" description="Basic residues" evidence="8">
    <location>
        <begin position="67"/>
        <end position="76"/>
    </location>
</feature>
<evidence type="ECO:0000256" key="6">
    <source>
        <dbReference type="ARBA" id="ARBA00023163"/>
    </source>
</evidence>
<feature type="region of interest" description="Disordered" evidence="8">
    <location>
        <begin position="568"/>
        <end position="599"/>
    </location>
</feature>
<evidence type="ECO:0000256" key="8">
    <source>
        <dbReference type="SAM" id="MobiDB-lite"/>
    </source>
</evidence>
<dbReference type="GeneTree" id="ENSGT00950000183201"/>
<dbReference type="InterPro" id="IPR019082">
    <property type="entry name" value="Mastermind-like_N"/>
</dbReference>
<dbReference type="CTD" id="9794"/>
<dbReference type="GO" id="GO:0007221">
    <property type="term" value="P:positive regulation of transcription of Notch receptor target"/>
    <property type="evidence" value="ECO:0007669"/>
    <property type="project" value="InterPro"/>
</dbReference>
<dbReference type="GO" id="GO:0003713">
    <property type="term" value="F:transcription coactivator activity"/>
    <property type="evidence" value="ECO:0007669"/>
    <property type="project" value="InterPro"/>
</dbReference>
<feature type="compositionally biased region" description="Polar residues" evidence="8">
    <location>
        <begin position="753"/>
        <end position="772"/>
    </location>
</feature>
<dbReference type="AlphaFoldDB" id="A0A9L0JQY0"/>
<dbReference type="InterPro" id="IPR046369">
    <property type="entry name" value="MAML1-3"/>
</dbReference>
<dbReference type="RefSeq" id="XP_044633472.1">
    <property type="nucleotide sequence ID" value="XM_044777537.2"/>
</dbReference>
<reference evidence="10" key="2">
    <citation type="submission" date="2025-08" db="UniProtKB">
        <authorList>
            <consortium name="Ensembl"/>
        </authorList>
    </citation>
    <scope>IDENTIFICATION</scope>
</reference>
<feature type="region of interest" description="Disordered" evidence="8">
    <location>
        <begin position="795"/>
        <end position="870"/>
    </location>
</feature>
<dbReference type="SMART" id="SM01275">
    <property type="entry name" value="MamL-1"/>
    <property type="match status" value="1"/>
</dbReference>
<evidence type="ECO:0000256" key="1">
    <source>
        <dbReference type="ARBA" id="ARBA00004324"/>
    </source>
</evidence>
<keyword evidence="5" id="KW-0010">Activator</keyword>
<evidence type="ECO:0000313" key="10">
    <source>
        <dbReference type="Ensembl" id="ENSEASP00005055604.1"/>
    </source>
</evidence>
<evidence type="ECO:0000256" key="7">
    <source>
        <dbReference type="ARBA" id="ARBA00023242"/>
    </source>
</evidence>
<keyword evidence="6" id="KW-0804">Transcription</keyword>
<reference evidence="10" key="3">
    <citation type="submission" date="2025-09" db="UniProtKB">
        <authorList>
            <consortium name="Ensembl"/>
        </authorList>
    </citation>
    <scope>IDENTIFICATION</scope>
</reference>
<keyword evidence="7" id="KW-0539">Nucleus</keyword>
<dbReference type="PANTHER" id="PTHR15692">
    <property type="entry name" value="MASTERMIND-LIKE"/>
    <property type="match status" value="1"/>
</dbReference>
<feature type="domain" description="Neurogenic mastermind-like N-terminal" evidence="9">
    <location>
        <begin position="14"/>
        <end position="73"/>
    </location>
</feature>
<evidence type="ECO:0000256" key="5">
    <source>
        <dbReference type="ARBA" id="ARBA00023159"/>
    </source>
</evidence>
<sequence>MVLPTCPMAEFALPRHSAVMERLRRRIELCRRHHSTCEARYEAVSPERLELERQHTFALHQRCIQAKAKRAGKHRQPPAPAPAPAPAPRLDAADGPEHGRPVAHLHDTVKRNLDSATSPQNGDQQNGYGDLFPGHKKTRRETPLGVAVSSNGLPPASPLGQPDKPGAEALQASGKHSLGLDSINKKCLADSSLHLNGGSNPGDSFPLSLNKELKQEPVDDLPCMIAGAGGSISQSNLMPDLNLNEQEWKELIEELNRSVPDEDMKDLFNEDFEEKKDPESSGSATQTPLAQDINIKTEFSPAAFEQEQLGSPQGRAGSAGQTFMGPSSGPVSTDSPSLGASQPLFHASGQPGPDNPSPNLMPASAQAQNAQRALSSVVLPSQGPGGASELSSAHQLQQIAAKQKREQMIQNPQQAAPAAAPGQMSTWQQTGPSHSPLNVPYPMEKPASPPGYKQDFTNSKLLMMPSVNKSSPRPGGPYLQPSHVNLLSHQPPSNLNQNAVTNQGSVLDYGNTKPLSHYKADCGQSGPGSGQSKTALMAYLPQQLPHLSSEQNSLFLMKPKPPGNMPFRSLVPPSQEKQQFQRHLTRPPPQYQDPTQSTFPQQVGQFTGSSAAMPGMNNLGPSNSSCPRVFPSAGNLMPMGPGHTSVSSVPSNSGQQDRGVAQFAGSQSMPQSSLYGMASGITQIVAQPPPQVTNGHAHIPRQASVGQNTSVSAAYGQNSLGSSGLSQQHNKGTLNSGLTKPQVPRVSAAMGGQNPSWQHQGMANLSGQTPGNNTVSPFTAASSFHLQQAHLKMSSAQFSQAMPSRPMAPMSSAAAAGSMLPPVSTQQRTSAPAPAPPQGAPQQGLPGLSPAGPELGAFSQSSAPPMGGRAGLHCTQAYPVRTAGQELPFAYSGQPGSSGLASMAGDADLIDSLLKNRTSEEWMNDLDDLLGPQ</sequence>
<evidence type="ECO:0000256" key="4">
    <source>
        <dbReference type="ARBA" id="ARBA00023015"/>
    </source>
</evidence>
<gene>
    <name evidence="10" type="primary">MAML1</name>
</gene>
<proteinExistence type="inferred from homology"/>
<feature type="compositionally biased region" description="Low complexity" evidence="8">
    <location>
        <begin position="719"/>
        <end position="728"/>
    </location>
</feature>
<dbReference type="Ensembl" id="ENSEAST00005045554.1">
    <property type="protein sequence ID" value="ENSEASP00005055604.1"/>
    <property type="gene ID" value="ENSEASG00005012652.2"/>
</dbReference>
<dbReference type="InterPro" id="IPR048455">
    <property type="entry name" value="MAML1_3_TAD2"/>
</dbReference>
<feature type="region of interest" description="Disordered" evidence="8">
    <location>
        <begin position="273"/>
        <end position="457"/>
    </location>
</feature>
<dbReference type="Gene3D" id="6.10.250.970">
    <property type="match status" value="1"/>
</dbReference>
<feature type="compositionally biased region" description="Low complexity" evidence="8">
    <location>
        <begin position="840"/>
        <end position="850"/>
    </location>
</feature>
<evidence type="ECO:0000259" key="9">
    <source>
        <dbReference type="SMART" id="SM01275"/>
    </source>
</evidence>
<feature type="compositionally biased region" description="Low complexity" evidence="8">
    <location>
        <begin position="410"/>
        <end position="421"/>
    </location>
</feature>
<dbReference type="Proteomes" id="UP000694387">
    <property type="component" value="Chromosome 9"/>
</dbReference>
<feature type="compositionally biased region" description="Polar residues" evidence="8">
    <location>
        <begin position="729"/>
        <end position="739"/>
    </location>
</feature>
<evidence type="ECO:0000256" key="2">
    <source>
        <dbReference type="ARBA" id="ARBA00008081"/>
    </source>
</evidence>
<keyword evidence="4" id="KW-0805">Transcription regulation</keyword>
<comment type="similarity">
    <text evidence="2">Belongs to the mastermind family.</text>
</comment>
<organism evidence="10 11">
    <name type="scientific">Equus asinus</name>
    <name type="common">Donkey</name>
    <name type="synonym">Equus africanus asinus</name>
    <dbReference type="NCBI Taxonomy" id="9793"/>
    <lineage>
        <taxon>Eukaryota</taxon>
        <taxon>Metazoa</taxon>
        <taxon>Chordata</taxon>
        <taxon>Craniata</taxon>
        <taxon>Vertebrata</taxon>
        <taxon>Euteleostomi</taxon>
        <taxon>Mammalia</taxon>
        <taxon>Eutheria</taxon>
        <taxon>Laurasiatheria</taxon>
        <taxon>Perissodactyla</taxon>
        <taxon>Equidae</taxon>
        <taxon>Equus</taxon>
    </lineage>
</organism>
<feature type="compositionally biased region" description="Polar residues" evidence="8">
    <location>
        <begin position="365"/>
        <end position="374"/>
    </location>
</feature>
<feature type="compositionally biased region" description="Polar residues" evidence="8">
    <location>
        <begin position="280"/>
        <end position="289"/>
    </location>
</feature>
<accession>A0A9L0JQY0</accession>
<feature type="compositionally biased region" description="Polar residues" evidence="8">
    <location>
        <begin position="319"/>
        <end position="340"/>
    </location>
</feature>
<evidence type="ECO:0000256" key="3">
    <source>
        <dbReference type="ARBA" id="ARBA00022976"/>
    </source>
</evidence>
<feature type="region of interest" description="Disordered" evidence="8">
    <location>
        <begin position="65"/>
        <end position="173"/>
    </location>
</feature>
<protein>
    <submittedName>
        <fullName evidence="10">Mastermind like transcriptional coactivator 1</fullName>
    </submittedName>
</protein>
<feature type="compositionally biased region" description="Polar residues" evidence="8">
    <location>
        <begin position="114"/>
        <end position="127"/>
    </location>
</feature>
<feature type="compositionally biased region" description="Pro residues" evidence="8">
    <location>
        <begin position="77"/>
        <end position="87"/>
    </location>
</feature>
<dbReference type="GeneID" id="106843716"/>
<name>A0A9L0JQY0_EQUAS</name>